<reference evidence="12 13" key="1">
    <citation type="submission" date="2019-08" db="EMBL/GenBank/DDBJ databases">
        <authorList>
            <person name="Grouzdev D."/>
            <person name="Tikhonova E."/>
            <person name="Kravchenko I."/>
        </authorList>
    </citation>
    <scope>NUCLEOTIDE SEQUENCE [LARGE SCALE GENOMIC DNA]</scope>
    <source>
        <strain evidence="12 13">59b</strain>
    </source>
</reference>
<dbReference type="EMBL" id="VTTN01000014">
    <property type="protein sequence ID" value="KAA0592716.1"/>
    <property type="molecule type" value="Genomic_DNA"/>
</dbReference>
<dbReference type="Proteomes" id="UP000324927">
    <property type="component" value="Unassembled WGS sequence"/>
</dbReference>
<comment type="subunit">
    <text evidence="3">Monomer.</text>
</comment>
<dbReference type="GO" id="GO:0016787">
    <property type="term" value="F:hydrolase activity"/>
    <property type="evidence" value="ECO:0007669"/>
    <property type="project" value="UniProtKB-KW"/>
</dbReference>
<evidence type="ECO:0000256" key="5">
    <source>
        <dbReference type="ARBA" id="ARBA00021214"/>
    </source>
</evidence>
<dbReference type="GO" id="GO:0001760">
    <property type="term" value="F:aminocarboxymuconate-semialdehyde decarboxylase activity"/>
    <property type="evidence" value="ECO:0007669"/>
    <property type="project" value="UniProtKB-EC"/>
</dbReference>
<evidence type="ECO:0000313" key="13">
    <source>
        <dbReference type="Proteomes" id="UP000324927"/>
    </source>
</evidence>
<keyword evidence="12" id="KW-0378">Hydrolase</keyword>
<evidence type="ECO:0000256" key="2">
    <source>
        <dbReference type="ARBA" id="ARBA00005871"/>
    </source>
</evidence>
<evidence type="ECO:0000256" key="6">
    <source>
        <dbReference type="ARBA" id="ARBA00022723"/>
    </source>
</evidence>
<evidence type="ECO:0000259" key="11">
    <source>
        <dbReference type="Pfam" id="PF04909"/>
    </source>
</evidence>
<comment type="caution">
    <text evidence="12">The sequence shown here is derived from an EMBL/GenBank/DDBJ whole genome shotgun (WGS) entry which is preliminary data.</text>
</comment>
<dbReference type="PANTHER" id="PTHR21240:SF27">
    <property type="entry name" value="2-AMINO-3-CARBOXYMUCONATE-6-SEMIALDEHYDE DECARBOXYLASE"/>
    <property type="match status" value="1"/>
</dbReference>
<evidence type="ECO:0000256" key="7">
    <source>
        <dbReference type="ARBA" id="ARBA00022793"/>
    </source>
</evidence>
<protein>
    <recommendedName>
        <fullName evidence="5">2-amino-3-carboxymuconate-6-semialdehyde decarboxylase</fullName>
        <ecNumber evidence="4">4.1.1.45</ecNumber>
    </recommendedName>
    <alternativeName>
        <fullName evidence="10">Picolinate carboxylase</fullName>
    </alternativeName>
</protein>
<dbReference type="GO" id="GO:0046872">
    <property type="term" value="F:metal ion binding"/>
    <property type="evidence" value="ECO:0007669"/>
    <property type="project" value="UniProtKB-KW"/>
</dbReference>
<evidence type="ECO:0000256" key="10">
    <source>
        <dbReference type="ARBA" id="ARBA00031120"/>
    </source>
</evidence>
<evidence type="ECO:0000256" key="3">
    <source>
        <dbReference type="ARBA" id="ARBA00011245"/>
    </source>
</evidence>
<proteinExistence type="inferred from homology"/>
<evidence type="ECO:0000256" key="8">
    <source>
        <dbReference type="ARBA" id="ARBA00022833"/>
    </source>
</evidence>
<dbReference type="EC" id="4.1.1.45" evidence="4"/>
<dbReference type="GO" id="GO:0005829">
    <property type="term" value="C:cytosol"/>
    <property type="evidence" value="ECO:0007669"/>
    <property type="project" value="TreeGrafter"/>
</dbReference>
<dbReference type="SUPFAM" id="SSF51556">
    <property type="entry name" value="Metallo-dependent hydrolases"/>
    <property type="match status" value="1"/>
</dbReference>
<comment type="similarity">
    <text evidence="2">Belongs to the metallo-dependent hydrolases superfamily. ACMSD family.</text>
</comment>
<evidence type="ECO:0000313" key="12">
    <source>
        <dbReference type="EMBL" id="KAA0592716.1"/>
    </source>
</evidence>
<evidence type="ECO:0000256" key="1">
    <source>
        <dbReference type="ARBA" id="ARBA00005079"/>
    </source>
</evidence>
<comment type="pathway">
    <text evidence="1">Secondary metabolite metabolism; quinolate metabolism.</text>
</comment>
<evidence type="ECO:0000256" key="4">
    <source>
        <dbReference type="ARBA" id="ARBA00012365"/>
    </source>
</evidence>
<dbReference type="InterPro" id="IPR032466">
    <property type="entry name" value="Metal_Hydrolase"/>
</dbReference>
<evidence type="ECO:0000256" key="9">
    <source>
        <dbReference type="ARBA" id="ARBA00023239"/>
    </source>
</evidence>
<keyword evidence="7" id="KW-0210">Decarboxylase</keyword>
<accession>A0A5A9GE77</accession>
<organism evidence="12 13">
    <name type="scientific">Azospirillum lipoferum</name>
    <dbReference type="NCBI Taxonomy" id="193"/>
    <lineage>
        <taxon>Bacteria</taxon>
        <taxon>Pseudomonadati</taxon>
        <taxon>Pseudomonadota</taxon>
        <taxon>Alphaproteobacteria</taxon>
        <taxon>Rhodospirillales</taxon>
        <taxon>Azospirillaceae</taxon>
        <taxon>Azospirillum</taxon>
    </lineage>
</organism>
<dbReference type="AlphaFoldDB" id="A0A5A9GE77"/>
<dbReference type="InterPro" id="IPR006680">
    <property type="entry name" value="Amidohydro-rel"/>
</dbReference>
<feature type="domain" description="Amidohydrolase-related" evidence="11">
    <location>
        <begin position="5"/>
        <end position="332"/>
    </location>
</feature>
<dbReference type="Gene3D" id="3.20.20.140">
    <property type="entry name" value="Metal-dependent hydrolases"/>
    <property type="match status" value="1"/>
</dbReference>
<gene>
    <name evidence="12" type="ORF">FZ942_26560</name>
</gene>
<sequence>MTLRVDMHSHFFPAVSRTEAERLDDRHGPWLSIDANGETGFIMTGDQKFRPVTRALWDPQRRLEDMDRQGIDIQLMCATPVMFGYGREGRLALDWARRMNDKALELCAAAPRRLFALAQVPLQDVDLACAEASRAFAAGHRGVQIGNHVGPRDLDDEAFITFLTHCAGEGIPVLVHPWDMMSDGRMKKWMLPWLVAMPAETQLGILSLILSGAFERIPASLKICFAHGGGSFPYLLGRVDNAWKHRDIVREDCPRLPSSYVSRFSVDSAVFDPAALRLLINVMGEDRVMLGSDYPFPLGEQRIGRLIGEHPGLSLGEKRKLLGENARRFFGLPTAVGLERPSPAPAGRMSA</sequence>
<dbReference type="PANTHER" id="PTHR21240">
    <property type="entry name" value="2-AMINO-3-CARBOXYLMUCONATE-6-SEMIALDEHYDE DECARBOXYLASE"/>
    <property type="match status" value="1"/>
</dbReference>
<keyword evidence="13" id="KW-1185">Reference proteome</keyword>
<keyword evidence="8" id="KW-0862">Zinc</keyword>
<keyword evidence="6" id="KW-0479">Metal-binding</keyword>
<name>A0A5A9GE77_AZOLI</name>
<dbReference type="RefSeq" id="WP_149234083.1">
    <property type="nucleotide sequence ID" value="NZ_JALJXJ010000017.1"/>
</dbReference>
<dbReference type="GO" id="GO:0019748">
    <property type="term" value="P:secondary metabolic process"/>
    <property type="evidence" value="ECO:0007669"/>
    <property type="project" value="TreeGrafter"/>
</dbReference>
<dbReference type="OrthoDB" id="9799024at2"/>
<dbReference type="Pfam" id="PF04909">
    <property type="entry name" value="Amidohydro_2"/>
    <property type="match status" value="1"/>
</dbReference>
<keyword evidence="9" id="KW-0456">Lyase</keyword>
<dbReference type="InterPro" id="IPR032465">
    <property type="entry name" value="ACMSD"/>
</dbReference>